<sequence length="315" mass="34286">MIDRRDMLKFAAAGAMVFAARPALAQTPVKPRTRIIFLGTKGGPRVGVGASNPANLVVVNDTPLVIDCGMGVSRQLVNAGVPLPSVKYIFISHHHSDHNLEYGNLFYNAWAAGLSTPIHSFGPKGIEAMTRTYWELNKFDVDTRIEDEGRPDPRPLLVAKDITEDGVVLQTADVKVTAFRTPHPPIVDSFAYKFETPDGVIVFSSDTAYNPRLAEFAKGVDVLVHEALYVPAVDRLVIKTKNGATLKKHLMESHTTTEDVGRIAAAAGVKVLVLSHFVPGDDPEVTDEDWISGVRKNFSGKIIVAKDLMQLALPV</sequence>
<dbReference type="InterPro" id="IPR006311">
    <property type="entry name" value="TAT_signal"/>
</dbReference>
<dbReference type="Pfam" id="PF12706">
    <property type="entry name" value="Lactamase_B_2"/>
    <property type="match status" value="1"/>
</dbReference>
<accession>A0A7G6U4Q2</accession>
<dbReference type="GO" id="GO:0042781">
    <property type="term" value="F:3'-tRNA processing endoribonuclease activity"/>
    <property type="evidence" value="ECO:0007669"/>
    <property type="project" value="TreeGrafter"/>
</dbReference>
<name>A0A7G6U4Q2_9BRAD</name>
<dbReference type="PANTHER" id="PTHR46018">
    <property type="entry name" value="ZINC PHOSPHODIESTERASE ELAC PROTEIN 1"/>
    <property type="match status" value="1"/>
</dbReference>
<evidence type="ECO:0000313" key="5">
    <source>
        <dbReference type="Proteomes" id="UP000515291"/>
    </source>
</evidence>
<dbReference type="AlphaFoldDB" id="A0A7G6U4Q2"/>
<evidence type="ECO:0000313" key="4">
    <source>
        <dbReference type="EMBL" id="QND73984.1"/>
    </source>
</evidence>
<dbReference type="InterPro" id="IPR001279">
    <property type="entry name" value="Metallo-B-lactamas"/>
</dbReference>
<dbReference type="PROSITE" id="PS51318">
    <property type="entry name" value="TAT"/>
    <property type="match status" value="1"/>
</dbReference>
<keyword evidence="1 4" id="KW-0378">Hydrolase</keyword>
<dbReference type="PANTHER" id="PTHR46018:SF2">
    <property type="entry name" value="ZINC PHOSPHODIESTERASE ELAC PROTEIN 1"/>
    <property type="match status" value="1"/>
</dbReference>
<dbReference type="SMART" id="SM00849">
    <property type="entry name" value="Lactamase_B"/>
    <property type="match status" value="1"/>
</dbReference>
<dbReference type="RefSeq" id="WP_184512532.1">
    <property type="nucleotide sequence ID" value="NZ_CP050292.1"/>
</dbReference>
<feature type="chain" id="PRO_5028809826" evidence="2">
    <location>
        <begin position="26"/>
        <end position="315"/>
    </location>
</feature>
<dbReference type="CDD" id="cd07719">
    <property type="entry name" value="arylsulfatase_AtsA-like_MBL-fold"/>
    <property type="match status" value="1"/>
</dbReference>
<dbReference type="EMBL" id="CP050292">
    <property type="protein sequence ID" value="QND73984.1"/>
    <property type="molecule type" value="Genomic_DNA"/>
</dbReference>
<dbReference type="InterPro" id="IPR036866">
    <property type="entry name" value="RibonucZ/Hydroxyglut_hydro"/>
</dbReference>
<dbReference type="InterPro" id="IPR044094">
    <property type="entry name" value="AtsA-like_MBL-fold"/>
</dbReference>
<evidence type="ECO:0000256" key="2">
    <source>
        <dbReference type="SAM" id="SignalP"/>
    </source>
</evidence>
<dbReference type="KEGG" id="trb:HB776_24390"/>
<evidence type="ECO:0000256" key="1">
    <source>
        <dbReference type="ARBA" id="ARBA00022801"/>
    </source>
</evidence>
<dbReference type="Gene3D" id="3.60.15.10">
    <property type="entry name" value="Ribonuclease Z/Hydroxyacylglutathione hydrolase-like"/>
    <property type="match status" value="1"/>
</dbReference>
<keyword evidence="2" id="KW-0732">Signal</keyword>
<proteinExistence type="predicted"/>
<feature type="domain" description="Metallo-beta-lactamase" evidence="3">
    <location>
        <begin position="51"/>
        <end position="241"/>
    </location>
</feature>
<reference evidence="5" key="1">
    <citation type="journal article" date="2020" name="Mol. Plant Microbe">
        <title>Rhizobial microsymbionts of the narrowly endemic Oxytropis species growing in Kamchatka are characterized by significant genetic diversity and possess a set of genes that are associated with T3SS and T6SS secretion systems and can affect the development of symbiosis.</title>
        <authorList>
            <person name="Safronova V."/>
            <person name="Guro P."/>
            <person name="Sazanova A."/>
            <person name="Kuznetsova I."/>
            <person name="Belimov A."/>
            <person name="Yakubov V."/>
            <person name="Chirak E."/>
            <person name="Afonin A."/>
            <person name="Gogolev Y."/>
            <person name="Andronov E."/>
            <person name="Tikhonovich I."/>
        </authorList>
    </citation>
    <scope>NUCLEOTIDE SEQUENCE [LARGE SCALE GENOMIC DNA]</scope>
    <source>
        <strain evidence="5">581</strain>
    </source>
</reference>
<organism evidence="4 5">
    <name type="scientific">Tardiphaga robiniae</name>
    <dbReference type="NCBI Taxonomy" id="943830"/>
    <lineage>
        <taxon>Bacteria</taxon>
        <taxon>Pseudomonadati</taxon>
        <taxon>Pseudomonadota</taxon>
        <taxon>Alphaproteobacteria</taxon>
        <taxon>Hyphomicrobiales</taxon>
        <taxon>Nitrobacteraceae</taxon>
        <taxon>Tardiphaga</taxon>
    </lineage>
</organism>
<feature type="signal peptide" evidence="2">
    <location>
        <begin position="1"/>
        <end position="25"/>
    </location>
</feature>
<evidence type="ECO:0000259" key="3">
    <source>
        <dbReference type="SMART" id="SM00849"/>
    </source>
</evidence>
<dbReference type="SUPFAM" id="SSF56281">
    <property type="entry name" value="Metallo-hydrolase/oxidoreductase"/>
    <property type="match status" value="1"/>
</dbReference>
<dbReference type="Proteomes" id="UP000515291">
    <property type="component" value="Chromosome"/>
</dbReference>
<gene>
    <name evidence="4" type="ORF">HB776_24390</name>
</gene>
<protein>
    <submittedName>
        <fullName evidence="4">MBL fold metallo-hydrolase</fullName>
    </submittedName>
</protein>